<accession>A0A5N3RZL5</accession>
<evidence type="ECO:0000313" key="2">
    <source>
        <dbReference type="EMBL" id="KAB0300046.1"/>
    </source>
</evidence>
<dbReference type="AlphaFoldDB" id="A0A5N3RZL5"/>
<evidence type="ECO:0000313" key="3">
    <source>
        <dbReference type="Proteomes" id="UP000326687"/>
    </source>
</evidence>
<comment type="caution">
    <text evidence="2">The sequence shown here is derived from an EMBL/GenBank/DDBJ whole genome shotgun (WGS) entry which is preliminary data.</text>
</comment>
<evidence type="ECO:0000256" key="1">
    <source>
        <dbReference type="SAM" id="Phobius"/>
    </source>
</evidence>
<dbReference type="Proteomes" id="UP000326687">
    <property type="component" value="Unassembled WGS sequence"/>
</dbReference>
<keyword evidence="1" id="KW-0812">Transmembrane</keyword>
<name>A0A5N3RZL5_9VIBR</name>
<protein>
    <submittedName>
        <fullName evidence="2">Uncharacterized protein</fullName>
    </submittedName>
</protein>
<dbReference type="EMBL" id="VXDD01000005">
    <property type="protein sequence ID" value="KAB0300046.1"/>
    <property type="molecule type" value="Genomic_DNA"/>
</dbReference>
<gene>
    <name evidence="2" type="ORF">F2Z80_23275</name>
</gene>
<sequence>MEKLRLVLYVVIVLITVGCTTYSNNHYSLMAEPSNQLELQSQIHTIKTAFEPVLEVYGLEDAISEKTPDNVLLYYKSKGDSALRVGIRLSESSVIFDTFQYRSGSGNSPQYESLLTELIILLETMDGIELVEVDGPAI</sequence>
<reference evidence="2 3" key="1">
    <citation type="submission" date="2019-09" db="EMBL/GenBank/DDBJ databases">
        <title>Vibrio Fortis S7-72.</title>
        <authorList>
            <person name="Das S.K."/>
        </authorList>
    </citation>
    <scope>NUCLEOTIDE SEQUENCE [LARGE SCALE GENOMIC DNA]</scope>
    <source>
        <strain evidence="2 3">S7-72</strain>
    </source>
</reference>
<dbReference type="PROSITE" id="PS51257">
    <property type="entry name" value="PROKAR_LIPOPROTEIN"/>
    <property type="match status" value="1"/>
</dbReference>
<keyword evidence="1" id="KW-1133">Transmembrane helix</keyword>
<feature type="transmembrane region" description="Helical" evidence="1">
    <location>
        <begin position="6"/>
        <end position="23"/>
    </location>
</feature>
<proteinExistence type="predicted"/>
<dbReference type="RefSeq" id="WP_150897467.1">
    <property type="nucleotide sequence ID" value="NZ_VXDD01000005.1"/>
</dbReference>
<keyword evidence="1" id="KW-0472">Membrane</keyword>
<organism evidence="2 3">
    <name type="scientific">Vibrio fortis</name>
    <dbReference type="NCBI Taxonomy" id="212667"/>
    <lineage>
        <taxon>Bacteria</taxon>
        <taxon>Pseudomonadati</taxon>
        <taxon>Pseudomonadota</taxon>
        <taxon>Gammaproteobacteria</taxon>
        <taxon>Vibrionales</taxon>
        <taxon>Vibrionaceae</taxon>
        <taxon>Vibrio</taxon>
    </lineage>
</organism>